<comment type="caution">
    <text evidence="2">The sequence shown here is derived from an EMBL/GenBank/DDBJ whole genome shotgun (WGS) entry which is preliminary data.</text>
</comment>
<reference evidence="2 3" key="1">
    <citation type="submission" date="2019-11" db="EMBL/GenBank/DDBJ databases">
        <title>Whole genome sequence of Oryza granulata.</title>
        <authorList>
            <person name="Li W."/>
        </authorList>
    </citation>
    <scope>NUCLEOTIDE SEQUENCE [LARGE SCALE GENOMIC DNA]</scope>
    <source>
        <strain evidence="3">cv. Menghai</strain>
        <tissue evidence="2">Leaf</tissue>
    </source>
</reference>
<accession>A0A6G1FFV8</accession>
<organism evidence="2 3">
    <name type="scientific">Oryza meyeriana var. granulata</name>
    <dbReference type="NCBI Taxonomy" id="110450"/>
    <lineage>
        <taxon>Eukaryota</taxon>
        <taxon>Viridiplantae</taxon>
        <taxon>Streptophyta</taxon>
        <taxon>Embryophyta</taxon>
        <taxon>Tracheophyta</taxon>
        <taxon>Spermatophyta</taxon>
        <taxon>Magnoliopsida</taxon>
        <taxon>Liliopsida</taxon>
        <taxon>Poales</taxon>
        <taxon>Poaceae</taxon>
        <taxon>BOP clade</taxon>
        <taxon>Oryzoideae</taxon>
        <taxon>Oryzeae</taxon>
        <taxon>Oryzinae</taxon>
        <taxon>Oryza</taxon>
        <taxon>Oryza meyeriana</taxon>
    </lineage>
</organism>
<gene>
    <name evidence="2" type="ORF">E2562_035651</name>
</gene>
<protein>
    <recommendedName>
        <fullName evidence="4">DUF834 domain-containing protein</fullName>
    </recommendedName>
</protein>
<dbReference type="Proteomes" id="UP000479710">
    <property type="component" value="Unassembled WGS sequence"/>
</dbReference>
<evidence type="ECO:0000313" key="3">
    <source>
        <dbReference type="Proteomes" id="UP000479710"/>
    </source>
</evidence>
<feature type="compositionally biased region" description="Basic and acidic residues" evidence="1">
    <location>
        <begin position="164"/>
        <end position="180"/>
    </location>
</feature>
<evidence type="ECO:0000256" key="1">
    <source>
        <dbReference type="SAM" id="MobiDB-lite"/>
    </source>
</evidence>
<proteinExistence type="predicted"/>
<evidence type="ECO:0008006" key="4">
    <source>
        <dbReference type="Google" id="ProtNLM"/>
    </source>
</evidence>
<name>A0A6G1FFV8_9ORYZ</name>
<dbReference type="EMBL" id="SPHZ02000001">
    <property type="protein sequence ID" value="KAF0935685.1"/>
    <property type="molecule type" value="Genomic_DNA"/>
</dbReference>
<dbReference type="AlphaFoldDB" id="A0A6G1FFV8"/>
<feature type="compositionally biased region" description="Acidic residues" evidence="1">
    <location>
        <begin position="144"/>
        <end position="154"/>
    </location>
</feature>
<keyword evidence="3" id="KW-1185">Reference proteome</keyword>
<sequence length="210" mass="23242">MDGRDYSDGETVMAVAAEVDKRQQQPYHRVLDGAVEEEEDTGRIRQQRFELPTVAVSLHAGNGDCTRKKSRDSPPTTLKWWLSWKRDDDDVAELNLLVAWRDGAVGERRVASWWHDSAEAREWGRRVTACRHVRERGSGGAGFIEEEGDGELGEEGSPGVAKMDNAHQGEIDGGEERISGELEENFLVKQNDKLEGEPETASPCGGQAPA</sequence>
<feature type="region of interest" description="Disordered" evidence="1">
    <location>
        <begin position="139"/>
        <end position="210"/>
    </location>
</feature>
<evidence type="ECO:0000313" key="2">
    <source>
        <dbReference type="EMBL" id="KAF0935685.1"/>
    </source>
</evidence>